<feature type="region of interest" description="Disordered" evidence="1">
    <location>
        <begin position="62"/>
        <end position="88"/>
    </location>
</feature>
<evidence type="ECO:0000313" key="2">
    <source>
        <dbReference type="EMBL" id="GFS15655.1"/>
    </source>
</evidence>
<feature type="compositionally biased region" description="Polar residues" evidence="1">
    <location>
        <begin position="62"/>
        <end position="72"/>
    </location>
</feature>
<gene>
    <name evidence="2" type="ORF">ElyMa_004938900</name>
</gene>
<reference evidence="2 3" key="1">
    <citation type="journal article" date="2021" name="Elife">
        <title>Chloroplast acquisition without the gene transfer in kleptoplastic sea slugs, Plakobranchus ocellatus.</title>
        <authorList>
            <person name="Maeda T."/>
            <person name="Takahashi S."/>
            <person name="Yoshida T."/>
            <person name="Shimamura S."/>
            <person name="Takaki Y."/>
            <person name="Nagai Y."/>
            <person name="Toyoda A."/>
            <person name="Suzuki Y."/>
            <person name="Arimoto A."/>
            <person name="Ishii H."/>
            <person name="Satoh N."/>
            <person name="Nishiyama T."/>
            <person name="Hasebe M."/>
            <person name="Maruyama T."/>
            <person name="Minagawa J."/>
            <person name="Obokata J."/>
            <person name="Shigenobu S."/>
        </authorList>
    </citation>
    <scope>NUCLEOTIDE SEQUENCE [LARGE SCALE GENOMIC DNA]</scope>
</reference>
<dbReference type="Proteomes" id="UP000762676">
    <property type="component" value="Unassembled WGS sequence"/>
</dbReference>
<organism evidence="2 3">
    <name type="scientific">Elysia marginata</name>
    <dbReference type="NCBI Taxonomy" id="1093978"/>
    <lineage>
        <taxon>Eukaryota</taxon>
        <taxon>Metazoa</taxon>
        <taxon>Spiralia</taxon>
        <taxon>Lophotrochozoa</taxon>
        <taxon>Mollusca</taxon>
        <taxon>Gastropoda</taxon>
        <taxon>Heterobranchia</taxon>
        <taxon>Euthyneura</taxon>
        <taxon>Panpulmonata</taxon>
        <taxon>Sacoglossa</taxon>
        <taxon>Placobranchoidea</taxon>
        <taxon>Plakobranchidae</taxon>
        <taxon>Elysia</taxon>
    </lineage>
</organism>
<evidence type="ECO:0000256" key="1">
    <source>
        <dbReference type="SAM" id="MobiDB-lite"/>
    </source>
</evidence>
<comment type="caution">
    <text evidence="2">The sequence shown here is derived from an EMBL/GenBank/DDBJ whole genome shotgun (WGS) entry which is preliminary data.</text>
</comment>
<keyword evidence="3" id="KW-1185">Reference proteome</keyword>
<name>A0AAV4J063_9GAST</name>
<accession>A0AAV4J063</accession>
<evidence type="ECO:0000313" key="3">
    <source>
        <dbReference type="Proteomes" id="UP000762676"/>
    </source>
</evidence>
<dbReference type="EMBL" id="BMAT01009880">
    <property type="protein sequence ID" value="GFS15655.1"/>
    <property type="molecule type" value="Genomic_DNA"/>
</dbReference>
<dbReference type="AlphaFoldDB" id="A0AAV4J063"/>
<sequence>MWTALLNKRRHKFKLQNVLAHADVHKRKQNNSTGYCLTSTPPPPPFPKRIKENKHLVVSLSPSEVTGRTQAGTGRHRQAARGRGPVSVRSMTHRPGAHPGHIGHTPVRSQTANCHSQPGTLFSSHTLTYLHYLHTPAALTSRCTASLEDF</sequence>
<protein>
    <submittedName>
        <fullName evidence="2">Uncharacterized protein</fullName>
    </submittedName>
</protein>
<proteinExistence type="predicted"/>